<keyword evidence="3" id="KW-1185">Reference proteome</keyword>
<organism evidence="2 3">
    <name type="scientific">Phakopsora pachyrhizi</name>
    <name type="common">Asian soybean rust disease fungus</name>
    <dbReference type="NCBI Taxonomy" id="170000"/>
    <lineage>
        <taxon>Eukaryota</taxon>
        <taxon>Fungi</taxon>
        <taxon>Dikarya</taxon>
        <taxon>Basidiomycota</taxon>
        <taxon>Pucciniomycotina</taxon>
        <taxon>Pucciniomycetes</taxon>
        <taxon>Pucciniales</taxon>
        <taxon>Phakopsoraceae</taxon>
        <taxon>Phakopsora</taxon>
    </lineage>
</organism>
<dbReference type="Proteomes" id="UP001153365">
    <property type="component" value="Unassembled WGS sequence"/>
</dbReference>
<dbReference type="AlphaFoldDB" id="A0AAV0BQC6"/>
<sequence length="504" mass="58595">MAKILFQFILLIIGLLSSCGRAMESVELPKVSKQAKVASTSTIPMVGVELKNTGHFTNEIPTQSLNLNYKSFKQELGKVQERIKNHSFETQRYLKNDFNPIQNLIEKLLRVAEEYKNGEKISFDSKKHLTNISASDMVLNGILDEVRKFLSDLYKIPNIPWNTGMSRKWVIMSGILQVLDPLIKHGFLNKVQMQQWFEDSEVLRNSAYVLSNEFGLHSSYWLPSVEKLINLTADEFLWLSLLNEQEAKNFLRQLIGFTYNSNDSCNISHPKFTPIVNLFIGDSGVTKDTFNALIEAIDSSEKFSESTEQEIELISNFMNQALTYVQSYAPDEVKSYYAENRFNIFWKKKELLDNFCQLIPISKQYKRTAINFVKRKRERYTEGLDQIESDDEYDIYDFKKVLKALRKEEGLINNGNEDLNKKLLRKYPTVKKSELLEIVEFRAKIKQISDSLSLIPHEMSEDIYDWLQLPKQEKLLDMIKNRALLLKTEIKTLFNLINQLRGNK</sequence>
<keyword evidence="1" id="KW-0732">Signal</keyword>
<feature type="signal peptide" evidence="1">
    <location>
        <begin position="1"/>
        <end position="22"/>
    </location>
</feature>
<comment type="caution">
    <text evidence="2">The sequence shown here is derived from an EMBL/GenBank/DDBJ whole genome shotgun (WGS) entry which is preliminary data.</text>
</comment>
<accession>A0AAV0BQC6</accession>
<protein>
    <submittedName>
        <fullName evidence="2">Expressed protein</fullName>
    </submittedName>
</protein>
<dbReference type="EMBL" id="CALTRL010006028">
    <property type="protein sequence ID" value="CAH7688905.1"/>
    <property type="molecule type" value="Genomic_DNA"/>
</dbReference>
<proteinExistence type="predicted"/>
<feature type="chain" id="PRO_5043987145" evidence="1">
    <location>
        <begin position="23"/>
        <end position="504"/>
    </location>
</feature>
<evidence type="ECO:0000313" key="2">
    <source>
        <dbReference type="EMBL" id="CAH7688905.1"/>
    </source>
</evidence>
<dbReference type="PROSITE" id="PS51257">
    <property type="entry name" value="PROKAR_LIPOPROTEIN"/>
    <property type="match status" value="1"/>
</dbReference>
<reference evidence="2" key="1">
    <citation type="submission" date="2022-06" db="EMBL/GenBank/DDBJ databases">
        <authorList>
            <consortium name="SYNGENTA / RWTH Aachen University"/>
        </authorList>
    </citation>
    <scope>NUCLEOTIDE SEQUENCE</scope>
</reference>
<evidence type="ECO:0000313" key="3">
    <source>
        <dbReference type="Proteomes" id="UP001153365"/>
    </source>
</evidence>
<name>A0AAV0BQC6_PHAPC</name>
<evidence type="ECO:0000256" key="1">
    <source>
        <dbReference type="SAM" id="SignalP"/>
    </source>
</evidence>
<gene>
    <name evidence="2" type="ORF">PPACK8108_LOCUS23944</name>
</gene>